<dbReference type="AlphaFoldDB" id="A0A1A7C6W5"/>
<dbReference type="RefSeq" id="WP_065307398.1">
    <property type="nucleotide sequence ID" value="NZ_LOCQ01000050.1"/>
</dbReference>
<dbReference type="PATRIC" id="fig|1747903.4.peg.3681"/>
<proteinExistence type="predicted"/>
<feature type="domain" description="Ice-binding protein C-terminal" evidence="2">
    <location>
        <begin position="289"/>
        <end position="313"/>
    </location>
</feature>
<dbReference type="Proteomes" id="UP000092713">
    <property type="component" value="Unassembled WGS sequence"/>
</dbReference>
<evidence type="ECO:0000259" key="2">
    <source>
        <dbReference type="Pfam" id="PF07589"/>
    </source>
</evidence>
<dbReference type="NCBIfam" id="NF035944">
    <property type="entry name" value="PEPxxWA-CTERM"/>
    <property type="match status" value="1"/>
</dbReference>
<dbReference type="NCBIfam" id="TIGR02595">
    <property type="entry name" value="PEP_CTERM"/>
    <property type="match status" value="1"/>
</dbReference>
<dbReference type="Pfam" id="PF20597">
    <property type="entry name" value="pAdhesive_15"/>
    <property type="match status" value="1"/>
</dbReference>
<accession>A0A1A7C6W5</accession>
<evidence type="ECO:0000313" key="5">
    <source>
        <dbReference type="Proteomes" id="UP000092713"/>
    </source>
</evidence>
<dbReference type="STRING" id="1747903.ASR47_1013114"/>
<dbReference type="Pfam" id="PF07589">
    <property type="entry name" value="PEP-CTERM"/>
    <property type="match status" value="1"/>
</dbReference>
<keyword evidence="1" id="KW-0732">Signal</keyword>
<comment type="caution">
    <text evidence="4">The sequence shown here is derived from an EMBL/GenBank/DDBJ whole genome shotgun (WGS) entry which is preliminary data.</text>
</comment>
<dbReference type="OrthoDB" id="5455375at2"/>
<evidence type="ECO:0000259" key="3">
    <source>
        <dbReference type="Pfam" id="PF20597"/>
    </source>
</evidence>
<name>A0A1A7C6W5_9BURK</name>
<protein>
    <submittedName>
        <fullName evidence="4">PEP-CTERM protein-sorting domain-containing protein/choice-of-anchor A domain-containing protein</fullName>
    </submittedName>
</protein>
<dbReference type="InterPro" id="IPR013424">
    <property type="entry name" value="Ice-binding_C"/>
</dbReference>
<evidence type="ECO:0000256" key="1">
    <source>
        <dbReference type="SAM" id="SignalP"/>
    </source>
</evidence>
<keyword evidence="5" id="KW-1185">Reference proteome</keyword>
<gene>
    <name evidence="4" type="ORF">ASR47_1013114</name>
</gene>
<feature type="domain" description="Choice-of-anchor A" evidence="3">
    <location>
        <begin position="37"/>
        <end position="267"/>
    </location>
</feature>
<sequence length="319" mass="31838">MKTLSKVPALLILSTAMAAGAAQADVLDLTGLVGKANLYSLSNIIIGKDNSFAGGIAAARDISASSFRIGSGAYGNYSVIAGGNFSYSNASLAGGYYAGGITTIAGNTNVAATPPSAAPAMSFATTSSNVSATSSAIGALAATGKATPDQWAPRAVTLSSGAGGAKSVEVFNMKSSDFGMINNLQSTLDSSVTKTVIFNLTGNANWGNMGMYALNGYNVLFNFVDATSVNFSSIDVLGSVLAPNAVIGGSSGNIRGTVVAGDWNANLTLDNSKAFAATGVAGFAAAVSPVPEPGTWAMLLAGLGLVGFTARRRKNKAAA</sequence>
<reference evidence="4 5" key="1">
    <citation type="submission" date="2016-04" db="EMBL/GenBank/DDBJ databases">
        <title>Draft genome sequence of Janthinobacterium psychrotolerans sp. nov., isolated from freshwater sediments in Denmark.</title>
        <authorList>
            <person name="Gong X."/>
            <person name="Skrivergaard S."/>
            <person name="Korsgaard B.S."/>
            <person name="Schreiber L."/>
            <person name="Marshall I.P."/>
            <person name="Finster K."/>
            <person name="Schramm A."/>
        </authorList>
    </citation>
    <scope>NUCLEOTIDE SEQUENCE [LARGE SCALE GENOMIC DNA]</scope>
    <source>
        <strain evidence="4 5">S3-2</strain>
    </source>
</reference>
<feature type="chain" id="PRO_5008355779" evidence="1">
    <location>
        <begin position="25"/>
        <end position="319"/>
    </location>
</feature>
<evidence type="ECO:0000313" key="4">
    <source>
        <dbReference type="EMBL" id="OBV40058.1"/>
    </source>
</evidence>
<organism evidence="4 5">
    <name type="scientific">Janthinobacterium psychrotolerans</name>
    <dbReference type="NCBI Taxonomy" id="1747903"/>
    <lineage>
        <taxon>Bacteria</taxon>
        <taxon>Pseudomonadati</taxon>
        <taxon>Pseudomonadota</taxon>
        <taxon>Betaproteobacteria</taxon>
        <taxon>Burkholderiales</taxon>
        <taxon>Oxalobacteraceae</taxon>
        <taxon>Janthinobacterium</taxon>
    </lineage>
</organism>
<dbReference type="NCBIfam" id="TIGR04215">
    <property type="entry name" value="choice_anch_A"/>
    <property type="match status" value="1"/>
</dbReference>
<dbReference type="EMBL" id="LOCQ01000050">
    <property type="protein sequence ID" value="OBV40058.1"/>
    <property type="molecule type" value="Genomic_DNA"/>
</dbReference>
<dbReference type="InterPro" id="IPR026588">
    <property type="entry name" value="Choice_anch_A"/>
</dbReference>
<feature type="signal peptide" evidence="1">
    <location>
        <begin position="1"/>
        <end position="24"/>
    </location>
</feature>